<name>A0AAD4JPJ1_PERFH</name>
<evidence type="ECO:0000313" key="11">
    <source>
        <dbReference type="EMBL" id="KAH6837628.1"/>
    </source>
</evidence>
<dbReference type="GO" id="GO:0000139">
    <property type="term" value="C:Golgi membrane"/>
    <property type="evidence" value="ECO:0007669"/>
    <property type="project" value="UniProtKB-SubCell"/>
</dbReference>
<comment type="subcellular location">
    <subcellularLocation>
        <location evidence="1">Endosome membrane</location>
        <topology evidence="1">Multi-pass membrane protein</topology>
    </subcellularLocation>
    <subcellularLocation>
        <location evidence="2">Golgi apparatus membrane</location>
        <topology evidence="2">Multi-pass membrane protein</topology>
    </subcellularLocation>
</comment>
<feature type="transmembrane region" description="Helical" evidence="10">
    <location>
        <begin position="432"/>
        <end position="453"/>
    </location>
</feature>
<evidence type="ECO:0000256" key="9">
    <source>
        <dbReference type="ARBA" id="ARBA00023136"/>
    </source>
</evidence>
<keyword evidence="7 10" id="KW-1133">Transmembrane helix</keyword>
<dbReference type="Pfam" id="PF02990">
    <property type="entry name" value="EMP70"/>
    <property type="match status" value="1"/>
</dbReference>
<feature type="transmembrane region" description="Helical" evidence="10">
    <location>
        <begin position="548"/>
        <end position="569"/>
    </location>
</feature>
<dbReference type="GO" id="GO:0010008">
    <property type="term" value="C:endosome membrane"/>
    <property type="evidence" value="ECO:0007669"/>
    <property type="project" value="UniProtKB-SubCell"/>
</dbReference>
<comment type="similarity">
    <text evidence="3 10">Belongs to the nonaspanin (TM9SF) (TC 9.A.2) family.</text>
</comment>
<evidence type="ECO:0000256" key="4">
    <source>
        <dbReference type="ARBA" id="ARBA00022692"/>
    </source>
</evidence>
<dbReference type="PANTHER" id="PTHR10766">
    <property type="entry name" value="TRANSMEMBRANE 9 SUPERFAMILY PROTEIN"/>
    <property type="match status" value="1"/>
</dbReference>
<evidence type="ECO:0000256" key="8">
    <source>
        <dbReference type="ARBA" id="ARBA00023034"/>
    </source>
</evidence>
<proteinExistence type="inferred from homology"/>
<evidence type="ECO:0000256" key="7">
    <source>
        <dbReference type="ARBA" id="ARBA00022989"/>
    </source>
</evidence>
<accession>A0AAD4JPJ1</accession>
<comment type="caution">
    <text evidence="11">The sequence shown here is derived from an EMBL/GenBank/DDBJ whole genome shotgun (WGS) entry which is preliminary data.</text>
</comment>
<keyword evidence="12" id="KW-1185">Reference proteome</keyword>
<evidence type="ECO:0000313" key="12">
    <source>
        <dbReference type="Proteomes" id="UP001190926"/>
    </source>
</evidence>
<organism evidence="11 12">
    <name type="scientific">Perilla frutescens var. hirtella</name>
    <name type="common">Perilla citriodora</name>
    <name type="synonym">Perilla setoyensis</name>
    <dbReference type="NCBI Taxonomy" id="608512"/>
    <lineage>
        <taxon>Eukaryota</taxon>
        <taxon>Viridiplantae</taxon>
        <taxon>Streptophyta</taxon>
        <taxon>Embryophyta</taxon>
        <taxon>Tracheophyta</taxon>
        <taxon>Spermatophyta</taxon>
        <taxon>Magnoliopsida</taxon>
        <taxon>eudicotyledons</taxon>
        <taxon>Gunneridae</taxon>
        <taxon>Pentapetalae</taxon>
        <taxon>asterids</taxon>
        <taxon>lamiids</taxon>
        <taxon>Lamiales</taxon>
        <taxon>Lamiaceae</taxon>
        <taxon>Nepetoideae</taxon>
        <taxon>Elsholtzieae</taxon>
        <taxon>Perilla</taxon>
    </lineage>
</organism>
<feature type="transmembrane region" description="Helical" evidence="10">
    <location>
        <begin position="509"/>
        <end position="528"/>
    </location>
</feature>
<evidence type="ECO:0000256" key="6">
    <source>
        <dbReference type="ARBA" id="ARBA00022753"/>
    </source>
</evidence>
<sequence length="579" mass="65593">MTGACYAVVLVVTWIAVGVSSNAFDHIYKAGDTVPLYASKVYPFGNPSETYRYYSLPFCSPVSMRDESEASVQGIKGDRLVHSPYNLQFLVDKDSEVLCQKKLSTKEVADFRSAVSRDYLFQMHYDDLPIWGFLGRIEKNGSVDPRQYKYCLNKHLHFKVFYNKNRIINIQATTDPYDCVELTDDKDVLVDFLYTVKWNETDIAFEKRMEMYARSYLEILSVIASCVTVLLLTGFLVTILLQALKNDLVKYAHDEETADDKEEAGWKFIHGDVFRFPKNKSLLAAALGSGTQLVVLATLILLLALVGAFYNGESPFTTLGIIYTATSFIAGYTTASFYSQLEGTYWVSNLLLTGFIFSGPMFLIFSFLNAVAIAYKETAVIPVDTTIASPLLVFTASPLLVLGWIAGKYSMADFEAPCPTSKYPRKIQPLPWYRWTLPQMAVAGFLPFCASYGELYYIFSGVWGHKLYTNYSILFVVFIIVLIVTAFTTMALIYFQLAAEDHDWWWRSFLYGGSSGLYIYGYCLYYYYAHSGMSGFMQTSFFFGYMAFVSYAIFVMLGAVGFYAALFFVRRIYGSIKND</sequence>
<reference evidence="11 12" key="1">
    <citation type="journal article" date="2021" name="Nat. Commun.">
        <title>Incipient diploidization of the medicinal plant Perilla within 10,000 years.</title>
        <authorList>
            <person name="Zhang Y."/>
            <person name="Shen Q."/>
            <person name="Leng L."/>
            <person name="Zhang D."/>
            <person name="Chen S."/>
            <person name="Shi Y."/>
            <person name="Ning Z."/>
            <person name="Chen S."/>
        </authorList>
    </citation>
    <scope>NUCLEOTIDE SEQUENCE [LARGE SCALE GENOMIC DNA]</scope>
    <source>
        <strain evidence="12">cv. PC099</strain>
    </source>
</reference>
<feature type="transmembrane region" description="Helical" evidence="10">
    <location>
        <begin position="219"/>
        <end position="241"/>
    </location>
</feature>
<gene>
    <name evidence="11" type="ORF">C2S53_014176</name>
</gene>
<feature type="transmembrane region" description="Helical" evidence="10">
    <location>
        <begin position="282"/>
        <end position="310"/>
    </location>
</feature>
<dbReference type="Proteomes" id="UP001190926">
    <property type="component" value="Unassembled WGS sequence"/>
</dbReference>
<dbReference type="InterPro" id="IPR004240">
    <property type="entry name" value="EMP70"/>
</dbReference>
<evidence type="ECO:0000256" key="5">
    <source>
        <dbReference type="ARBA" id="ARBA00022729"/>
    </source>
</evidence>
<evidence type="ECO:0000256" key="2">
    <source>
        <dbReference type="ARBA" id="ARBA00004653"/>
    </source>
</evidence>
<feature type="chain" id="PRO_5041779848" description="Transmembrane 9 superfamily member" evidence="10">
    <location>
        <begin position="22"/>
        <end position="579"/>
    </location>
</feature>
<protein>
    <recommendedName>
        <fullName evidence="10">Transmembrane 9 superfamily member</fullName>
    </recommendedName>
</protein>
<dbReference type="EMBL" id="SDAM02000017">
    <property type="protein sequence ID" value="KAH6837628.1"/>
    <property type="molecule type" value="Genomic_DNA"/>
</dbReference>
<dbReference type="AlphaFoldDB" id="A0AAD4JPJ1"/>
<keyword evidence="8" id="KW-0333">Golgi apparatus</keyword>
<evidence type="ECO:0000256" key="1">
    <source>
        <dbReference type="ARBA" id="ARBA00004337"/>
    </source>
</evidence>
<feature type="transmembrane region" description="Helical" evidence="10">
    <location>
        <begin position="473"/>
        <end position="497"/>
    </location>
</feature>
<feature type="transmembrane region" description="Helical" evidence="10">
    <location>
        <begin position="350"/>
        <end position="375"/>
    </location>
</feature>
<feature type="transmembrane region" description="Helical" evidence="10">
    <location>
        <begin position="387"/>
        <end position="406"/>
    </location>
</feature>
<keyword evidence="9 10" id="KW-0472">Membrane</keyword>
<evidence type="ECO:0000256" key="10">
    <source>
        <dbReference type="RuleBase" id="RU363079"/>
    </source>
</evidence>
<dbReference type="PANTHER" id="PTHR10766:SF14">
    <property type="entry name" value="TRANSMEMBRANE 9 SUPERFAMILY MEMBER 2"/>
    <property type="match status" value="1"/>
</dbReference>
<evidence type="ECO:0000256" key="3">
    <source>
        <dbReference type="ARBA" id="ARBA00005227"/>
    </source>
</evidence>
<keyword evidence="4 10" id="KW-0812">Transmembrane</keyword>
<dbReference type="GO" id="GO:0072657">
    <property type="term" value="P:protein localization to membrane"/>
    <property type="evidence" value="ECO:0007669"/>
    <property type="project" value="TreeGrafter"/>
</dbReference>
<keyword evidence="6" id="KW-0967">Endosome</keyword>
<feature type="signal peptide" evidence="10">
    <location>
        <begin position="1"/>
        <end position="21"/>
    </location>
</feature>
<feature type="transmembrane region" description="Helical" evidence="10">
    <location>
        <begin position="316"/>
        <end position="338"/>
    </location>
</feature>
<keyword evidence="5 10" id="KW-0732">Signal</keyword>